<dbReference type="HOGENOM" id="CLU_2402677_0_0_1"/>
<organism evidence="3">
    <name type="scientific">Arabidopsis lyrata subsp. lyrata</name>
    <name type="common">Lyre-leaved rock-cress</name>
    <dbReference type="NCBI Taxonomy" id="81972"/>
    <lineage>
        <taxon>Eukaryota</taxon>
        <taxon>Viridiplantae</taxon>
        <taxon>Streptophyta</taxon>
        <taxon>Embryophyta</taxon>
        <taxon>Tracheophyta</taxon>
        <taxon>Spermatophyta</taxon>
        <taxon>Magnoliopsida</taxon>
        <taxon>eudicotyledons</taxon>
        <taxon>Gunneridae</taxon>
        <taxon>Pentapetalae</taxon>
        <taxon>rosids</taxon>
        <taxon>malvids</taxon>
        <taxon>Brassicales</taxon>
        <taxon>Brassicaceae</taxon>
        <taxon>Camelineae</taxon>
        <taxon>Arabidopsis</taxon>
    </lineage>
</organism>
<feature type="region of interest" description="Disordered" evidence="1">
    <location>
        <begin position="49"/>
        <end position="77"/>
    </location>
</feature>
<name>D7MIF6_ARALL</name>
<dbReference type="AlphaFoldDB" id="D7MIF6"/>
<dbReference type="EMBL" id="GL348719">
    <property type="protein sequence ID" value="EFH44790.1"/>
    <property type="molecule type" value="Genomic_DNA"/>
</dbReference>
<dbReference type="Proteomes" id="UP000008694">
    <property type="component" value="Unassembled WGS sequence"/>
</dbReference>
<keyword evidence="3" id="KW-1185">Reference proteome</keyword>
<proteinExistence type="predicted"/>
<feature type="compositionally biased region" description="Polar residues" evidence="1">
    <location>
        <begin position="15"/>
        <end position="35"/>
    </location>
</feature>
<sequence>MNPYTQSAGFMDLLTSKQENPSLHHSPFESDSPSIVTQIEEGYVHSREKNLKKTKHMETRPHGSQVEEQRQRLRMEKADRAERIKRIMQIKQN</sequence>
<evidence type="ECO:0000313" key="2">
    <source>
        <dbReference type="EMBL" id="EFH44790.1"/>
    </source>
</evidence>
<reference evidence="3" key="1">
    <citation type="journal article" date="2011" name="Nat. Genet.">
        <title>The Arabidopsis lyrata genome sequence and the basis of rapid genome size change.</title>
        <authorList>
            <person name="Hu T.T."/>
            <person name="Pattyn P."/>
            <person name="Bakker E.G."/>
            <person name="Cao J."/>
            <person name="Cheng J.-F."/>
            <person name="Clark R.M."/>
            <person name="Fahlgren N."/>
            <person name="Fawcett J.A."/>
            <person name="Grimwood J."/>
            <person name="Gundlach H."/>
            <person name="Haberer G."/>
            <person name="Hollister J.D."/>
            <person name="Ossowski S."/>
            <person name="Ottilar R.P."/>
            <person name="Salamov A.A."/>
            <person name="Schneeberger K."/>
            <person name="Spannagl M."/>
            <person name="Wang X."/>
            <person name="Yang L."/>
            <person name="Nasrallah M.E."/>
            <person name="Bergelson J."/>
            <person name="Carrington J.C."/>
            <person name="Gaut B.S."/>
            <person name="Schmutz J."/>
            <person name="Mayer K.F.X."/>
            <person name="Van de Peer Y."/>
            <person name="Grigoriev I.V."/>
            <person name="Nordborg M."/>
            <person name="Weigel D."/>
            <person name="Guo Y.-L."/>
        </authorList>
    </citation>
    <scope>NUCLEOTIDE SEQUENCE [LARGE SCALE GENOMIC DNA]</scope>
    <source>
        <strain evidence="3">cv. MN47</strain>
    </source>
</reference>
<protein>
    <submittedName>
        <fullName evidence="2">Predicted protein</fullName>
    </submittedName>
</protein>
<accession>D7MIF6</accession>
<evidence type="ECO:0000256" key="1">
    <source>
        <dbReference type="SAM" id="MobiDB-lite"/>
    </source>
</evidence>
<gene>
    <name evidence="2" type="ORF">ARALYDRAFT_659306</name>
</gene>
<feature type="region of interest" description="Disordered" evidence="1">
    <location>
        <begin position="1"/>
        <end position="35"/>
    </location>
</feature>
<dbReference type="Gramene" id="Al_scaffold_0007_3361">
    <property type="protein sequence ID" value="Al_scaffold_0007_3361"/>
    <property type="gene ID" value="Al_scaffold_0007_3361"/>
</dbReference>
<evidence type="ECO:0000313" key="3">
    <source>
        <dbReference type="Proteomes" id="UP000008694"/>
    </source>
</evidence>